<accession>A0A8J8T274</accession>
<feature type="domain" description="Tyrosine--tRNA ligase SYY-like C-terminal" evidence="12">
    <location>
        <begin position="374"/>
        <end position="459"/>
    </location>
</feature>
<comment type="similarity">
    <text evidence="11">Belongs to the class-I aminoacyl-tRNA synthetase family.</text>
</comment>
<dbReference type="HAMAP" id="MF_02006">
    <property type="entry name" value="Tyr_tRNA_synth_type1"/>
    <property type="match status" value="1"/>
</dbReference>
<dbReference type="Proteomes" id="UP000785679">
    <property type="component" value="Unassembled WGS sequence"/>
</dbReference>
<evidence type="ECO:0000256" key="2">
    <source>
        <dbReference type="ARBA" id="ARBA00022598"/>
    </source>
</evidence>
<dbReference type="AlphaFoldDB" id="A0A8J8T274"/>
<evidence type="ECO:0000256" key="3">
    <source>
        <dbReference type="ARBA" id="ARBA00022741"/>
    </source>
</evidence>
<evidence type="ECO:0000256" key="7">
    <source>
        <dbReference type="ARBA" id="ARBA00023146"/>
    </source>
</evidence>
<dbReference type="GO" id="GO:0003723">
    <property type="term" value="F:RNA binding"/>
    <property type="evidence" value="ECO:0007669"/>
    <property type="project" value="UniProtKB-KW"/>
</dbReference>
<evidence type="ECO:0000256" key="6">
    <source>
        <dbReference type="ARBA" id="ARBA00022917"/>
    </source>
</evidence>
<keyword evidence="6 11" id="KW-0648">Protein biosynthesis</keyword>
<dbReference type="CDD" id="cd00805">
    <property type="entry name" value="TyrRS_core"/>
    <property type="match status" value="1"/>
</dbReference>
<sequence length="462" mass="52083">MKQSLLSSYKQQPFKLLHSRKLLYYVSNPRLLSEPDISTILPPASKDGTPTSVYIGIDPTADSIHIGNYVSFLVLNHLRLAGYSPILIFGGATGLIGDPSGRKTERKQMLDEQIQHNINSFQQQFTYLIDNLDTHLHSTFPLEHKLHPIRFVNNIDFYRDMNVISFLRDVGVHFRLNSMLSRDSVKQRIESTESQDGMSFTEFTYQIFQGYDFYKLRQLYNCQVQLGGSDQWGNIASGCELIRRQSGGSMEGYGATIPLLVDSKGNKLGKSEGNAIWMDPKKTSPYELYQYFLNIADADVEDCLLKITFKGEEDIKEVLKRHAERPEDRHGQKTLAKTVVEMAHGKSALDSVLGSTEAFFTAEQNVKALTLEQFEAQFRNTERIVIQRSDLKDISSLVVQAKLRGTKAEVKRLVQQGGLSVNGEIISSDERIKSGLTEADMLHGKYIVVKVGKKSFALVEVV</sequence>
<dbReference type="SUPFAM" id="SSF55174">
    <property type="entry name" value="Alpha-L RNA-binding motif"/>
    <property type="match status" value="1"/>
</dbReference>
<evidence type="ECO:0000256" key="11">
    <source>
        <dbReference type="RuleBase" id="RU361234"/>
    </source>
</evidence>
<dbReference type="InterPro" id="IPR002305">
    <property type="entry name" value="aa-tRNA-synth_Ic"/>
</dbReference>
<dbReference type="Gene3D" id="3.40.50.620">
    <property type="entry name" value="HUPs"/>
    <property type="match status" value="1"/>
</dbReference>
<dbReference type="Pfam" id="PF00579">
    <property type="entry name" value="tRNA-synt_1b"/>
    <property type="match status" value="1"/>
</dbReference>
<organism evidence="13 14">
    <name type="scientific">Halteria grandinella</name>
    <dbReference type="NCBI Taxonomy" id="5974"/>
    <lineage>
        <taxon>Eukaryota</taxon>
        <taxon>Sar</taxon>
        <taxon>Alveolata</taxon>
        <taxon>Ciliophora</taxon>
        <taxon>Intramacronucleata</taxon>
        <taxon>Spirotrichea</taxon>
        <taxon>Stichotrichia</taxon>
        <taxon>Sporadotrichida</taxon>
        <taxon>Halteriidae</taxon>
        <taxon>Halteria</taxon>
    </lineage>
</organism>
<dbReference type="SUPFAM" id="SSF52374">
    <property type="entry name" value="Nucleotidylyl transferase"/>
    <property type="match status" value="1"/>
</dbReference>
<dbReference type="PROSITE" id="PS00178">
    <property type="entry name" value="AA_TRNA_LIGASE_I"/>
    <property type="match status" value="1"/>
</dbReference>
<dbReference type="GO" id="GO:0004831">
    <property type="term" value="F:tyrosine-tRNA ligase activity"/>
    <property type="evidence" value="ECO:0007669"/>
    <property type="project" value="UniProtKB-EC"/>
</dbReference>
<keyword evidence="5 10" id="KW-0694">RNA-binding</keyword>
<comment type="caution">
    <text evidence="13">The sequence shown here is derived from an EMBL/GenBank/DDBJ whole genome shotgun (WGS) entry which is preliminary data.</text>
</comment>
<dbReference type="PANTHER" id="PTHR11766:SF0">
    <property type="entry name" value="TYROSINE--TRNA LIGASE, MITOCHONDRIAL"/>
    <property type="match status" value="1"/>
</dbReference>
<dbReference type="EC" id="6.1.1.1" evidence="1 11"/>
<evidence type="ECO:0000313" key="13">
    <source>
        <dbReference type="EMBL" id="TNV78816.1"/>
    </source>
</evidence>
<dbReference type="Gene3D" id="3.10.290.10">
    <property type="entry name" value="RNA-binding S4 domain"/>
    <property type="match status" value="1"/>
</dbReference>
<evidence type="ECO:0000259" key="12">
    <source>
        <dbReference type="Pfam" id="PF22421"/>
    </source>
</evidence>
<evidence type="ECO:0000256" key="8">
    <source>
        <dbReference type="ARBA" id="ARBA00033323"/>
    </source>
</evidence>
<keyword evidence="4 11" id="KW-0067">ATP-binding</keyword>
<dbReference type="InterPro" id="IPR001412">
    <property type="entry name" value="aa-tRNA-synth_I_CS"/>
</dbReference>
<keyword evidence="14" id="KW-1185">Reference proteome</keyword>
<keyword evidence="7 11" id="KW-0030">Aminoacyl-tRNA synthetase</keyword>
<dbReference type="Pfam" id="PF22421">
    <property type="entry name" value="SYY_C-terminal"/>
    <property type="match status" value="1"/>
</dbReference>
<keyword evidence="2 11" id="KW-0436">Ligase</keyword>
<dbReference type="PROSITE" id="PS50889">
    <property type="entry name" value="S4"/>
    <property type="match status" value="1"/>
</dbReference>
<dbReference type="InterPro" id="IPR002307">
    <property type="entry name" value="Tyr-tRNA-ligase"/>
</dbReference>
<dbReference type="InterPro" id="IPR024107">
    <property type="entry name" value="Tyr-tRNA-ligase_bac_1"/>
</dbReference>
<dbReference type="InterPro" id="IPR054608">
    <property type="entry name" value="SYY-like_C"/>
</dbReference>
<dbReference type="GO" id="GO:0006437">
    <property type="term" value="P:tyrosyl-tRNA aminoacylation"/>
    <property type="evidence" value="ECO:0007669"/>
    <property type="project" value="InterPro"/>
</dbReference>
<dbReference type="InterPro" id="IPR014729">
    <property type="entry name" value="Rossmann-like_a/b/a_fold"/>
</dbReference>
<dbReference type="InterPro" id="IPR024088">
    <property type="entry name" value="Tyr-tRNA-ligase_bac-type"/>
</dbReference>
<dbReference type="NCBIfam" id="TIGR00234">
    <property type="entry name" value="tyrS"/>
    <property type="match status" value="1"/>
</dbReference>
<comment type="catalytic activity">
    <reaction evidence="9 11">
        <text>tRNA(Tyr) + L-tyrosine + ATP = L-tyrosyl-tRNA(Tyr) + AMP + diphosphate + H(+)</text>
        <dbReference type="Rhea" id="RHEA:10220"/>
        <dbReference type="Rhea" id="RHEA-COMP:9706"/>
        <dbReference type="Rhea" id="RHEA-COMP:9707"/>
        <dbReference type="ChEBI" id="CHEBI:15378"/>
        <dbReference type="ChEBI" id="CHEBI:30616"/>
        <dbReference type="ChEBI" id="CHEBI:33019"/>
        <dbReference type="ChEBI" id="CHEBI:58315"/>
        <dbReference type="ChEBI" id="CHEBI:78442"/>
        <dbReference type="ChEBI" id="CHEBI:78536"/>
        <dbReference type="ChEBI" id="CHEBI:456215"/>
        <dbReference type="EC" id="6.1.1.1"/>
    </reaction>
</comment>
<dbReference type="Gene3D" id="1.10.240.10">
    <property type="entry name" value="Tyrosyl-Transfer RNA Synthetase"/>
    <property type="match status" value="1"/>
</dbReference>
<dbReference type="InterPro" id="IPR036986">
    <property type="entry name" value="S4_RNA-bd_sf"/>
</dbReference>
<evidence type="ECO:0000256" key="1">
    <source>
        <dbReference type="ARBA" id="ARBA00013160"/>
    </source>
</evidence>
<keyword evidence="3 11" id="KW-0547">Nucleotide-binding</keyword>
<evidence type="ECO:0000256" key="5">
    <source>
        <dbReference type="ARBA" id="ARBA00022884"/>
    </source>
</evidence>
<dbReference type="EMBL" id="RRYP01009797">
    <property type="protein sequence ID" value="TNV78816.1"/>
    <property type="molecule type" value="Genomic_DNA"/>
</dbReference>
<dbReference type="PANTHER" id="PTHR11766">
    <property type="entry name" value="TYROSYL-TRNA SYNTHETASE"/>
    <property type="match status" value="1"/>
</dbReference>
<dbReference type="GO" id="GO:0005829">
    <property type="term" value="C:cytosol"/>
    <property type="evidence" value="ECO:0007669"/>
    <property type="project" value="TreeGrafter"/>
</dbReference>
<name>A0A8J8T274_HALGN</name>
<evidence type="ECO:0000256" key="4">
    <source>
        <dbReference type="ARBA" id="ARBA00022840"/>
    </source>
</evidence>
<proteinExistence type="inferred from homology"/>
<evidence type="ECO:0000313" key="14">
    <source>
        <dbReference type="Proteomes" id="UP000785679"/>
    </source>
</evidence>
<evidence type="ECO:0000256" key="10">
    <source>
        <dbReference type="PROSITE-ProRule" id="PRU00182"/>
    </source>
</evidence>
<dbReference type="OrthoDB" id="337870at2759"/>
<protein>
    <recommendedName>
        <fullName evidence="1 11">Tyrosine--tRNA ligase</fullName>
        <ecNumber evidence="1 11">6.1.1.1</ecNumber>
    </recommendedName>
    <alternativeName>
        <fullName evidence="8 11">Tyrosyl-tRNA synthetase</fullName>
    </alternativeName>
</protein>
<dbReference type="GO" id="GO:0005524">
    <property type="term" value="F:ATP binding"/>
    <property type="evidence" value="ECO:0007669"/>
    <property type="project" value="UniProtKB-KW"/>
</dbReference>
<evidence type="ECO:0000256" key="9">
    <source>
        <dbReference type="ARBA" id="ARBA00048248"/>
    </source>
</evidence>
<reference evidence="13" key="1">
    <citation type="submission" date="2019-06" db="EMBL/GenBank/DDBJ databases">
        <authorList>
            <person name="Zheng W."/>
        </authorList>
    </citation>
    <scope>NUCLEOTIDE SEQUENCE</scope>
    <source>
        <strain evidence="13">QDHG01</strain>
    </source>
</reference>
<dbReference type="FunFam" id="1.10.240.10:FF:000001">
    <property type="entry name" value="Tyrosine--tRNA ligase"/>
    <property type="match status" value="1"/>
</dbReference>
<dbReference type="GO" id="GO:0005739">
    <property type="term" value="C:mitochondrion"/>
    <property type="evidence" value="ECO:0007669"/>
    <property type="project" value="TreeGrafter"/>
</dbReference>
<dbReference type="PRINTS" id="PR01040">
    <property type="entry name" value="TRNASYNTHTYR"/>
</dbReference>
<gene>
    <name evidence="13" type="ORF">FGO68_gene1674</name>
</gene>